<organism evidence="1 2">
    <name type="scientific">Desulfofundulus thermosubterraneus DSM 16057</name>
    <dbReference type="NCBI Taxonomy" id="1121432"/>
    <lineage>
        <taxon>Bacteria</taxon>
        <taxon>Bacillati</taxon>
        <taxon>Bacillota</taxon>
        <taxon>Clostridia</taxon>
        <taxon>Eubacteriales</taxon>
        <taxon>Peptococcaceae</taxon>
        <taxon>Desulfofundulus</taxon>
    </lineage>
</organism>
<dbReference type="OrthoDB" id="3193769at2"/>
<proteinExistence type="predicted"/>
<keyword evidence="2" id="KW-1185">Reference proteome</keyword>
<protein>
    <recommendedName>
        <fullName evidence="3">Transposase</fullName>
    </recommendedName>
</protein>
<dbReference type="STRING" id="1121432.SAMN02745219_01809"/>
<dbReference type="RefSeq" id="WP_072869008.1">
    <property type="nucleotide sequence ID" value="NZ_FQZM01000020.1"/>
</dbReference>
<reference evidence="2" key="1">
    <citation type="submission" date="2016-11" db="EMBL/GenBank/DDBJ databases">
        <authorList>
            <person name="Varghese N."/>
            <person name="Submissions S."/>
        </authorList>
    </citation>
    <scope>NUCLEOTIDE SEQUENCE [LARGE SCALE GENOMIC DNA]</scope>
    <source>
        <strain evidence="2">DSM 16057</strain>
    </source>
</reference>
<evidence type="ECO:0000313" key="2">
    <source>
        <dbReference type="Proteomes" id="UP000184529"/>
    </source>
</evidence>
<evidence type="ECO:0000313" key="1">
    <source>
        <dbReference type="EMBL" id="SHJ12722.1"/>
    </source>
</evidence>
<gene>
    <name evidence="1" type="ORF">SAMN02745219_01809</name>
</gene>
<dbReference type="Proteomes" id="UP000184529">
    <property type="component" value="Unassembled WGS sequence"/>
</dbReference>
<sequence>MPNRHTDLTKDEPNAVIGLFLSIIHQWLEEDQQRPPKQHHTARRIFERLRDEHNYQGSFVQL</sequence>
<accession>A0A1M6GS18</accession>
<dbReference type="EMBL" id="FQZM01000020">
    <property type="protein sequence ID" value="SHJ12722.1"/>
    <property type="molecule type" value="Genomic_DNA"/>
</dbReference>
<evidence type="ECO:0008006" key="3">
    <source>
        <dbReference type="Google" id="ProtNLM"/>
    </source>
</evidence>
<name>A0A1M6GS18_9FIRM</name>
<dbReference type="AlphaFoldDB" id="A0A1M6GS18"/>